<proteinExistence type="predicted"/>
<organism evidence="1 2">
    <name type="scientific">Armillaria borealis</name>
    <dbReference type="NCBI Taxonomy" id="47425"/>
    <lineage>
        <taxon>Eukaryota</taxon>
        <taxon>Fungi</taxon>
        <taxon>Dikarya</taxon>
        <taxon>Basidiomycota</taxon>
        <taxon>Agaricomycotina</taxon>
        <taxon>Agaricomycetes</taxon>
        <taxon>Agaricomycetidae</taxon>
        <taxon>Agaricales</taxon>
        <taxon>Marasmiineae</taxon>
        <taxon>Physalacriaceae</taxon>
        <taxon>Armillaria</taxon>
    </lineage>
</organism>
<dbReference type="EMBL" id="JAUEPT010000090">
    <property type="protein sequence ID" value="KAK0432698.1"/>
    <property type="molecule type" value="Genomic_DNA"/>
</dbReference>
<dbReference type="AlphaFoldDB" id="A0AA39IYC2"/>
<gene>
    <name evidence="1" type="ORF">EV421DRAFT_1719296</name>
</gene>
<comment type="caution">
    <text evidence="1">The sequence shown here is derived from an EMBL/GenBank/DDBJ whole genome shotgun (WGS) entry which is preliminary data.</text>
</comment>
<reference evidence="1" key="1">
    <citation type="submission" date="2023-06" db="EMBL/GenBank/DDBJ databases">
        <authorList>
            <consortium name="Lawrence Berkeley National Laboratory"/>
            <person name="Ahrendt S."/>
            <person name="Sahu N."/>
            <person name="Indic B."/>
            <person name="Wong-Bajracharya J."/>
            <person name="Merenyi Z."/>
            <person name="Ke H.-M."/>
            <person name="Monk M."/>
            <person name="Kocsube S."/>
            <person name="Drula E."/>
            <person name="Lipzen A."/>
            <person name="Balint B."/>
            <person name="Henrissat B."/>
            <person name="Andreopoulos B."/>
            <person name="Martin F.M."/>
            <person name="Harder C.B."/>
            <person name="Rigling D."/>
            <person name="Ford K.L."/>
            <person name="Foster G.D."/>
            <person name="Pangilinan J."/>
            <person name="Papanicolaou A."/>
            <person name="Barry K."/>
            <person name="LaButti K."/>
            <person name="Viragh M."/>
            <person name="Koriabine M."/>
            <person name="Yan M."/>
            <person name="Riley R."/>
            <person name="Champramary S."/>
            <person name="Plett K.L."/>
            <person name="Tsai I.J."/>
            <person name="Slot J."/>
            <person name="Sipos G."/>
            <person name="Plett J."/>
            <person name="Nagy L.G."/>
            <person name="Grigoriev I.V."/>
        </authorList>
    </citation>
    <scope>NUCLEOTIDE SEQUENCE</scope>
    <source>
        <strain evidence="1">FPL87.14</strain>
    </source>
</reference>
<keyword evidence="2" id="KW-1185">Reference proteome</keyword>
<name>A0AA39IYC2_9AGAR</name>
<evidence type="ECO:0000313" key="1">
    <source>
        <dbReference type="EMBL" id="KAK0432698.1"/>
    </source>
</evidence>
<accession>A0AA39IYC2</accession>
<dbReference type="Proteomes" id="UP001175226">
    <property type="component" value="Unassembled WGS sequence"/>
</dbReference>
<evidence type="ECO:0000313" key="2">
    <source>
        <dbReference type="Proteomes" id="UP001175226"/>
    </source>
</evidence>
<protein>
    <submittedName>
        <fullName evidence="1">Uncharacterized protein</fullName>
    </submittedName>
</protein>
<sequence length="62" mass="7176">MCSGHLRQEFQELELLDHITTLLYEKRLPDSVCGDHRYTLIESFQSVFGSDFVPDTVESSVR</sequence>